<keyword evidence="3" id="KW-1185">Reference proteome</keyword>
<feature type="transmembrane region" description="Helical" evidence="1">
    <location>
        <begin position="21"/>
        <end position="42"/>
    </location>
</feature>
<dbReference type="Proteomes" id="UP000574769">
    <property type="component" value="Unassembled WGS sequence"/>
</dbReference>
<dbReference type="EMBL" id="JACHNY010000019">
    <property type="protein sequence ID" value="MBB4619927.1"/>
    <property type="molecule type" value="Genomic_DNA"/>
</dbReference>
<gene>
    <name evidence="2" type="ORF">GGQ96_004087</name>
</gene>
<feature type="transmembrane region" description="Helical" evidence="1">
    <location>
        <begin position="170"/>
        <end position="195"/>
    </location>
</feature>
<evidence type="ECO:0000256" key="1">
    <source>
        <dbReference type="SAM" id="Phobius"/>
    </source>
</evidence>
<reference evidence="2 3" key="1">
    <citation type="submission" date="2020-08" db="EMBL/GenBank/DDBJ databases">
        <title>Genomic Encyclopedia of Type Strains, Phase IV (KMG-IV): sequencing the most valuable type-strain genomes for metagenomic binning, comparative biology and taxonomic classification.</title>
        <authorList>
            <person name="Goeker M."/>
        </authorList>
    </citation>
    <scope>NUCLEOTIDE SEQUENCE [LARGE SCALE GENOMIC DNA]</scope>
    <source>
        <strain evidence="2 3">DSM 15867</strain>
    </source>
</reference>
<organism evidence="2 3">
    <name type="scientific">Sphingomonas abaci</name>
    <dbReference type="NCBI Taxonomy" id="237611"/>
    <lineage>
        <taxon>Bacteria</taxon>
        <taxon>Pseudomonadati</taxon>
        <taxon>Pseudomonadota</taxon>
        <taxon>Alphaproteobacteria</taxon>
        <taxon>Sphingomonadales</taxon>
        <taxon>Sphingomonadaceae</taxon>
        <taxon>Sphingomonas</taxon>
    </lineage>
</organism>
<proteinExistence type="predicted"/>
<evidence type="ECO:0008006" key="4">
    <source>
        <dbReference type="Google" id="ProtNLM"/>
    </source>
</evidence>
<dbReference type="AlphaFoldDB" id="A0A7W7AMR1"/>
<name>A0A7W7AMR1_9SPHN</name>
<keyword evidence="1" id="KW-0472">Membrane</keyword>
<sequence length="196" mass="21375">MSAEIRAVTLKVSRLRLLPQVIVLLAFLLPVAFLATMFGYALMGEDHVGMAGLAMFAILTAISLLFVWLQVRTVRRLVHPDLLSVTVGGVELTLGRTRRYHPWLALEEPVLRRINGKGAARSIVLPQRSGGKLIIAAEDYAHDPADILTILKQAKVGLVTEPDQKSSNALYVFFAIPASCVTLGVSIVGIIWMAFS</sequence>
<feature type="transmembrane region" description="Helical" evidence="1">
    <location>
        <begin position="48"/>
        <end position="69"/>
    </location>
</feature>
<keyword evidence="1" id="KW-1133">Transmembrane helix</keyword>
<accession>A0A7W7AMR1</accession>
<keyword evidence="1" id="KW-0812">Transmembrane</keyword>
<evidence type="ECO:0000313" key="2">
    <source>
        <dbReference type="EMBL" id="MBB4619927.1"/>
    </source>
</evidence>
<protein>
    <recommendedName>
        <fullName evidence="4">PH domain-containing protein</fullName>
    </recommendedName>
</protein>
<comment type="caution">
    <text evidence="2">The sequence shown here is derived from an EMBL/GenBank/DDBJ whole genome shotgun (WGS) entry which is preliminary data.</text>
</comment>
<evidence type="ECO:0000313" key="3">
    <source>
        <dbReference type="Proteomes" id="UP000574769"/>
    </source>
</evidence>
<dbReference type="RefSeq" id="WP_184117045.1">
    <property type="nucleotide sequence ID" value="NZ_JACHNY010000019.1"/>
</dbReference>